<proteinExistence type="predicted"/>
<dbReference type="EMBL" id="JADWDC010000010">
    <property type="protein sequence ID" value="MCC0176580.1"/>
    <property type="molecule type" value="Genomic_DNA"/>
</dbReference>
<evidence type="ECO:0000313" key="1">
    <source>
        <dbReference type="EMBL" id="MCC0176580.1"/>
    </source>
</evidence>
<accession>A0A964BNN2</accession>
<reference evidence="1" key="1">
    <citation type="journal article" date="2021" name="Antonie Van Leeuwenhoek">
        <title>Draft genome and description of Waterburya agarophytonicola gen. nov. sp. nov. (Pleurocapsales, Cyanobacteria): a seaweed symbiont.</title>
        <authorList>
            <person name="Bonthond G."/>
            <person name="Shalygin S."/>
            <person name="Bayer T."/>
            <person name="Weinberger F."/>
        </authorList>
    </citation>
    <scope>NUCLEOTIDE SEQUENCE</scope>
    <source>
        <strain evidence="1">KI4</strain>
    </source>
</reference>
<organism evidence="1 2">
    <name type="scientific">Waterburya agarophytonicola KI4</name>
    <dbReference type="NCBI Taxonomy" id="2874699"/>
    <lineage>
        <taxon>Bacteria</taxon>
        <taxon>Bacillati</taxon>
        <taxon>Cyanobacteriota</taxon>
        <taxon>Cyanophyceae</taxon>
        <taxon>Pleurocapsales</taxon>
        <taxon>Hyellaceae</taxon>
        <taxon>Waterburya</taxon>
        <taxon>Waterburya agarophytonicola</taxon>
    </lineage>
</organism>
<sequence>MKKILCLSTVTLTILCQGTAISRASEVGMPDNDFTQLVCGYLHQMDDKSEALDKIKVMTELKINNRQLAKLEEIATSEQATRDFCSDSRPRL</sequence>
<gene>
    <name evidence="1" type="ORF">I4641_06260</name>
</gene>
<dbReference type="RefSeq" id="WP_229639617.1">
    <property type="nucleotide sequence ID" value="NZ_JADWDC010000010.1"/>
</dbReference>
<keyword evidence="2" id="KW-1185">Reference proteome</keyword>
<name>A0A964BNN2_9CYAN</name>
<dbReference type="Proteomes" id="UP000729733">
    <property type="component" value="Unassembled WGS sequence"/>
</dbReference>
<dbReference type="AlphaFoldDB" id="A0A964BNN2"/>
<evidence type="ECO:0000313" key="2">
    <source>
        <dbReference type="Proteomes" id="UP000729733"/>
    </source>
</evidence>
<protein>
    <submittedName>
        <fullName evidence="1">Uncharacterized protein</fullName>
    </submittedName>
</protein>
<comment type="caution">
    <text evidence="1">The sequence shown here is derived from an EMBL/GenBank/DDBJ whole genome shotgun (WGS) entry which is preliminary data.</text>
</comment>